<feature type="region of interest" description="Disordered" evidence="1">
    <location>
        <begin position="21"/>
        <end position="42"/>
    </location>
</feature>
<reference evidence="2" key="1">
    <citation type="journal article" date="2019" name="Viruses">
        <title>Detection and Characterization of Invertebrate Iridoviruses Found in Reptiles and Prey Insects in Europe over the Past Two Decades.</title>
        <authorList>
            <person name="Papp T."/>
            <person name="Marschang R.E."/>
        </authorList>
    </citation>
    <scope>NUCLEOTIDE SEQUENCE</scope>
    <source>
        <strain evidence="2">Liz-CrIV</strain>
    </source>
</reference>
<dbReference type="EMBL" id="MN081869">
    <property type="protein sequence ID" value="QEA08316.1"/>
    <property type="molecule type" value="Genomic_DNA"/>
</dbReference>
<organism evidence="2">
    <name type="scientific">Iridovirus Liz-CrIV</name>
    <dbReference type="NCBI Taxonomy" id="2594309"/>
    <lineage>
        <taxon>Viruses</taxon>
        <taxon>Varidnaviria</taxon>
        <taxon>Bamfordvirae</taxon>
        <taxon>Nucleocytoviricota</taxon>
        <taxon>Megaviricetes</taxon>
        <taxon>Pimascovirales</taxon>
        <taxon>Pimascovirales incertae sedis</taxon>
        <taxon>Iridoviridae</taxon>
    </lineage>
</organism>
<sequence>MNRKYNFNDESSMSPQAKAAMYAANKKSDARRRGKVGKEQWEKEMEQYNIQKAQFEKELKEKKEKELKK</sequence>
<proteinExistence type="predicted"/>
<protein>
    <submittedName>
        <fullName evidence="2">Uncharacterized protein</fullName>
    </submittedName>
</protein>
<name>A0A5B8RIA8_9VIRU</name>
<evidence type="ECO:0000256" key="1">
    <source>
        <dbReference type="SAM" id="MobiDB-lite"/>
    </source>
</evidence>
<accession>A0A5B8RIA8</accession>
<evidence type="ECO:0000313" key="2">
    <source>
        <dbReference type="EMBL" id="QEA08316.1"/>
    </source>
</evidence>
<dbReference type="SMR" id="A0A5B8RIA8"/>